<dbReference type="AlphaFoldDB" id="A0A0L8V782"/>
<feature type="domain" description="DUF4174" evidence="3">
    <location>
        <begin position="24"/>
        <end position="72"/>
    </location>
</feature>
<evidence type="ECO:0000256" key="2">
    <source>
        <dbReference type="SAM" id="SignalP"/>
    </source>
</evidence>
<gene>
    <name evidence="4" type="ORF">NC99_30600</name>
</gene>
<dbReference type="OrthoDB" id="7362103at2"/>
<evidence type="ECO:0000259" key="3">
    <source>
        <dbReference type="Pfam" id="PF13778"/>
    </source>
</evidence>
<proteinExistence type="predicted"/>
<keyword evidence="1 2" id="KW-0732">Signal</keyword>
<accession>A0A0L8V782</accession>
<evidence type="ECO:0000256" key="1">
    <source>
        <dbReference type="ARBA" id="ARBA00022729"/>
    </source>
</evidence>
<feature type="chain" id="PRO_5005591440" description="DUF4174 domain-containing protein" evidence="2">
    <location>
        <begin position="22"/>
        <end position="90"/>
    </location>
</feature>
<sequence>MNYLKILLFVALLFSVRFGSAQDLSKHQWENRLVLLLSDHENNTTFQAQLEEFRKDLTGLDERKLIVYQVMPGAYRIGLDDGDAKKSARL</sequence>
<evidence type="ECO:0000313" key="4">
    <source>
        <dbReference type="EMBL" id="KOH44067.1"/>
    </source>
</evidence>
<dbReference type="Proteomes" id="UP000036958">
    <property type="component" value="Unassembled WGS sequence"/>
</dbReference>
<dbReference type="RefSeq" id="WP_053184795.1">
    <property type="nucleotide sequence ID" value="NZ_LGIA01000171.1"/>
</dbReference>
<keyword evidence="5" id="KW-1185">Reference proteome</keyword>
<reference evidence="5" key="1">
    <citation type="submission" date="2015-07" db="EMBL/GenBank/DDBJ databases">
        <title>Genome sequencing of Sunxiuqinia dokdonensis strain SK.</title>
        <authorList>
            <person name="Ahn S."/>
            <person name="Kim B.-C."/>
        </authorList>
    </citation>
    <scope>NUCLEOTIDE SEQUENCE [LARGE SCALE GENOMIC DNA]</scope>
    <source>
        <strain evidence="5">SK</strain>
    </source>
</reference>
<dbReference type="InterPro" id="IPR025232">
    <property type="entry name" value="DUF4174"/>
</dbReference>
<organism evidence="4 5">
    <name type="scientific">Sunxiuqinia dokdonensis</name>
    <dbReference type="NCBI Taxonomy" id="1409788"/>
    <lineage>
        <taxon>Bacteria</taxon>
        <taxon>Pseudomonadati</taxon>
        <taxon>Bacteroidota</taxon>
        <taxon>Bacteroidia</taxon>
        <taxon>Marinilabiliales</taxon>
        <taxon>Prolixibacteraceae</taxon>
        <taxon>Sunxiuqinia</taxon>
    </lineage>
</organism>
<protein>
    <recommendedName>
        <fullName evidence="3">DUF4174 domain-containing protein</fullName>
    </recommendedName>
</protein>
<comment type="caution">
    <text evidence="4">The sequence shown here is derived from an EMBL/GenBank/DDBJ whole genome shotgun (WGS) entry which is preliminary data.</text>
</comment>
<name>A0A0L8V782_9BACT</name>
<feature type="signal peptide" evidence="2">
    <location>
        <begin position="1"/>
        <end position="21"/>
    </location>
</feature>
<dbReference type="Pfam" id="PF13778">
    <property type="entry name" value="DUF4174"/>
    <property type="match status" value="1"/>
</dbReference>
<dbReference type="EMBL" id="LGIA01000171">
    <property type="protein sequence ID" value="KOH44067.1"/>
    <property type="molecule type" value="Genomic_DNA"/>
</dbReference>
<evidence type="ECO:0000313" key="5">
    <source>
        <dbReference type="Proteomes" id="UP000036958"/>
    </source>
</evidence>